<keyword evidence="11" id="KW-0963">Cytoplasm</keyword>
<keyword evidence="8 11" id="KW-0238">DNA-binding</keyword>
<evidence type="ECO:0000256" key="7">
    <source>
        <dbReference type="ARBA" id="ARBA00023015"/>
    </source>
</evidence>
<dbReference type="RefSeq" id="WP_344971772.1">
    <property type="nucleotide sequence ID" value="NZ_BAAAVI010000019.1"/>
</dbReference>
<reference evidence="14" key="1">
    <citation type="journal article" date="2019" name="Int. J. Syst. Evol. Microbiol.">
        <title>The Global Catalogue of Microorganisms (GCM) 10K type strain sequencing project: providing services to taxonomists for standard genome sequencing and annotation.</title>
        <authorList>
            <consortium name="The Broad Institute Genomics Platform"/>
            <consortium name="The Broad Institute Genome Sequencing Center for Infectious Disease"/>
            <person name="Wu L."/>
            <person name="Ma J."/>
        </authorList>
    </citation>
    <scope>NUCLEOTIDE SEQUENCE [LARGE SCALE GENOMIC DNA]</scope>
    <source>
        <strain evidence="14">JCM 6242</strain>
    </source>
</reference>
<feature type="binding site" evidence="11">
    <location>
        <position position="68"/>
    </location>
    <ligand>
        <name>[4Fe-4S] cluster</name>
        <dbReference type="ChEBI" id="CHEBI:49883"/>
    </ligand>
</feature>
<comment type="PTM">
    <text evidence="11">Upon Fe-S cluster removal intramolecular disulfide bonds are formed.</text>
</comment>
<dbReference type="HAMAP" id="MF_01479">
    <property type="entry name" value="WhiB"/>
    <property type="match status" value="1"/>
</dbReference>
<comment type="function">
    <text evidence="11">Acts as a transcriptional regulator. Probably redox-responsive. The apo- but not holo-form probably binds DNA.</text>
</comment>
<evidence type="ECO:0000256" key="4">
    <source>
        <dbReference type="ARBA" id="ARBA00022723"/>
    </source>
</evidence>
<feature type="binding site" evidence="11">
    <location>
        <position position="65"/>
    </location>
    <ligand>
        <name>[4Fe-4S] cluster</name>
        <dbReference type="ChEBI" id="CHEBI:49883"/>
    </ligand>
</feature>
<accession>A0ABP6ICW3</accession>
<feature type="binding site" evidence="11">
    <location>
        <position position="32"/>
    </location>
    <ligand>
        <name>[4Fe-4S] cluster</name>
        <dbReference type="ChEBI" id="CHEBI:49883"/>
    </ligand>
</feature>
<evidence type="ECO:0000313" key="14">
    <source>
        <dbReference type="Proteomes" id="UP001500831"/>
    </source>
</evidence>
<gene>
    <name evidence="11" type="primary">whiB</name>
    <name evidence="13" type="ORF">GCM10010517_30810</name>
</gene>
<name>A0ABP6ICW3_9ACTN</name>
<evidence type="ECO:0000256" key="3">
    <source>
        <dbReference type="ARBA" id="ARBA00022485"/>
    </source>
</evidence>
<organism evidence="13 14">
    <name type="scientific">Streptosporangium fragile</name>
    <dbReference type="NCBI Taxonomy" id="46186"/>
    <lineage>
        <taxon>Bacteria</taxon>
        <taxon>Bacillati</taxon>
        <taxon>Actinomycetota</taxon>
        <taxon>Actinomycetes</taxon>
        <taxon>Streptosporangiales</taxon>
        <taxon>Streptosporangiaceae</taxon>
        <taxon>Streptosporangium</taxon>
    </lineage>
</organism>
<comment type="subcellular location">
    <subcellularLocation>
        <location evidence="1 11">Cytoplasm</location>
    </subcellularLocation>
</comment>
<keyword evidence="9 11" id="KW-1015">Disulfide bond</keyword>
<keyword evidence="5 11" id="KW-0408">Iron</keyword>
<feature type="domain" description="4Fe-4S Wbl-type" evidence="12">
    <location>
        <begin position="31"/>
        <end position="98"/>
    </location>
</feature>
<keyword evidence="6 11" id="KW-0411">Iron-sulfur</keyword>
<dbReference type="InterPro" id="IPR034768">
    <property type="entry name" value="4FE4S_WBL"/>
</dbReference>
<feature type="binding site" evidence="11">
    <location>
        <position position="74"/>
    </location>
    <ligand>
        <name>[4Fe-4S] cluster</name>
        <dbReference type="ChEBI" id="CHEBI:49883"/>
    </ligand>
</feature>
<dbReference type="PANTHER" id="PTHR38839">
    <property type="entry name" value="TRANSCRIPTIONAL REGULATOR WHID-RELATED"/>
    <property type="match status" value="1"/>
</dbReference>
<comment type="caution">
    <text evidence="13">The sequence shown here is derived from an EMBL/GenBank/DDBJ whole genome shotgun (WGS) entry which is preliminary data.</text>
</comment>
<evidence type="ECO:0000256" key="9">
    <source>
        <dbReference type="ARBA" id="ARBA00023157"/>
    </source>
</evidence>
<evidence type="ECO:0000256" key="2">
    <source>
        <dbReference type="ARBA" id="ARBA00006597"/>
    </source>
</evidence>
<protein>
    <recommendedName>
        <fullName evidence="11">Transcriptional regulator WhiB</fullName>
    </recommendedName>
</protein>
<comment type="similarity">
    <text evidence="2 11">Belongs to the WhiB family.</text>
</comment>
<evidence type="ECO:0000256" key="8">
    <source>
        <dbReference type="ARBA" id="ARBA00023125"/>
    </source>
</evidence>
<keyword evidence="10 11" id="KW-0804">Transcription</keyword>
<evidence type="ECO:0000256" key="1">
    <source>
        <dbReference type="ARBA" id="ARBA00004496"/>
    </source>
</evidence>
<dbReference type="InterPro" id="IPR003482">
    <property type="entry name" value="Whib"/>
</dbReference>
<evidence type="ECO:0000256" key="11">
    <source>
        <dbReference type="HAMAP-Rule" id="MF_01479"/>
    </source>
</evidence>
<sequence length="113" mass="12305">MSARSWLRRTYIERDRRERALREAMLAAGPACADTDAALFTAPDVFEPEPVAVRQDREAAAKKICAACPARTACLAYALAIRPTEGVWAGLSATEIRALSLYRPASEPGREVA</sequence>
<dbReference type="EMBL" id="BAAAVI010000019">
    <property type="protein sequence ID" value="GAA2870574.1"/>
    <property type="molecule type" value="Genomic_DNA"/>
</dbReference>
<keyword evidence="14" id="KW-1185">Reference proteome</keyword>
<evidence type="ECO:0000259" key="12">
    <source>
        <dbReference type="PROSITE" id="PS51674"/>
    </source>
</evidence>
<evidence type="ECO:0000256" key="10">
    <source>
        <dbReference type="ARBA" id="ARBA00023163"/>
    </source>
</evidence>
<evidence type="ECO:0000313" key="13">
    <source>
        <dbReference type="EMBL" id="GAA2870574.1"/>
    </source>
</evidence>
<proteinExistence type="inferred from homology"/>
<keyword evidence="3 11" id="KW-0004">4Fe-4S</keyword>
<comment type="cofactor">
    <cofactor evidence="11">
        <name>[4Fe-4S] cluster</name>
        <dbReference type="ChEBI" id="CHEBI:49883"/>
    </cofactor>
    <text evidence="11">Binds 1 [4Fe-4S] cluster per subunit. Following nitrosylation of the [4Fe-4S] cluster binds 1 [4Fe-8(NO)] cluster per subunit.</text>
</comment>
<dbReference type="Pfam" id="PF02467">
    <property type="entry name" value="Whib"/>
    <property type="match status" value="1"/>
</dbReference>
<evidence type="ECO:0000256" key="6">
    <source>
        <dbReference type="ARBA" id="ARBA00023014"/>
    </source>
</evidence>
<dbReference type="PROSITE" id="PS51674">
    <property type="entry name" value="4FE4S_WBL"/>
    <property type="match status" value="1"/>
</dbReference>
<dbReference type="Proteomes" id="UP001500831">
    <property type="component" value="Unassembled WGS sequence"/>
</dbReference>
<keyword evidence="7 11" id="KW-0805">Transcription regulation</keyword>
<keyword evidence="4 11" id="KW-0479">Metal-binding</keyword>
<comment type="PTM">
    <text evidence="11">The Fe-S cluster can be nitrosylated by nitric oxide (NO).</text>
</comment>
<evidence type="ECO:0000256" key="5">
    <source>
        <dbReference type="ARBA" id="ARBA00023004"/>
    </source>
</evidence>